<reference evidence="3 4" key="1">
    <citation type="journal article" date="2017" name="Environ. Microbiol.">
        <title>Genomic and physiological analyses of 'Reinekea forsetii' reveal a versatile opportunistic lifestyle during spring algae blooms.</title>
        <authorList>
            <person name="Avci B."/>
            <person name="Hahnke R.L."/>
            <person name="Chafee M."/>
            <person name="Fischer T."/>
            <person name="Gruber-Vodicka H."/>
            <person name="Tegetmeyer H.E."/>
            <person name="Harder J."/>
            <person name="Fuchs B.M."/>
            <person name="Amann R.I."/>
            <person name="Teeling H."/>
        </authorList>
    </citation>
    <scope>NUCLEOTIDE SEQUENCE [LARGE SCALE GENOMIC DNA]</scope>
    <source>
        <strain evidence="3 4">Hel1_31_D35</strain>
    </source>
</reference>
<gene>
    <name evidence="3" type="primary">soxB</name>
    <name evidence="3" type="ORF">REIFOR_02323</name>
</gene>
<evidence type="ECO:0000313" key="4">
    <source>
        <dbReference type="Proteomes" id="UP000229757"/>
    </source>
</evidence>
<dbReference type="AlphaFoldDB" id="A0A2K8KWE9"/>
<sequence>MQLSRREFSRLLGLAGAAGILPGCISLGRANEDLYQVPNSGDVRLLHMTDTHAQLMPVYFREPTVNLGFGAAYGRPPHLVNDALLNYFGIDAQSQLAHAYTALDFTNAAQMYGRVGGFAHLKTLIDLMRGEFGANKTLLLDGGDTWQGSGTALWTRGRDMVDACNLLGVDVMTGHWEFTYNDAEIRDNIAAFNGDFIAQNVKVKEDALFDGAEAWDEFSGHAFQPYVIKELGGRRVAVVGQAFPYTPIANPQRFIPDWTFGINPLDLQELVDQIRSTEKPDAVVLLSHNGMDVDLKLAADVTGIDAILGGHTHDGIPAPIEVKNKAGITLVTNAGSNGKFLGVLDLKFGASGIDSYQYRLLPVFSDYLRADPTMSQLITDIRQPYLAQLQRPLAKSDDLLYRRGNFNGTFDQVICDALRAVNDSQISLSPGFRWGTTILPGQTITMENVLDQTCITYPETYTRMMSGADLKLILEDVADNLFNADPYYQQGGDMVRLGGMDYRIDPTASMGKRIDNMRLDNGTPIDASKEYKVSGWATVGSQSEGEPIWDTVATYLQDQQTIALKKINTPELRNVPSNPGLA</sequence>
<dbReference type="PANTHER" id="PTHR11575:SF42">
    <property type="entry name" value="SULFUR OXIDATION PROTEIN SOXB"/>
    <property type="match status" value="1"/>
</dbReference>
<dbReference type="Gene3D" id="3.60.21.10">
    <property type="match status" value="1"/>
</dbReference>
<organism evidence="3 4">
    <name type="scientific">Reinekea forsetii</name>
    <dbReference type="NCBI Taxonomy" id="1336806"/>
    <lineage>
        <taxon>Bacteria</taxon>
        <taxon>Pseudomonadati</taxon>
        <taxon>Pseudomonadota</taxon>
        <taxon>Gammaproteobacteria</taxon>
        <taxon>Oceanospirillales</taxon>
        <taxon>Saccharospirillaceae</taxon>
        <taxon>Reinekea</taxon>
    </lineage>
</organism>
<dbReference type="RefSeq" id="WP_100257710.1">
    <property type="nucleotide sequence ID" value="NZ_CP011797.1"/>
</dbReference>
<dbReference type="InterPro" id="IPR030998">
    <property type="entry name" value="Thiosulf_SoxB"/>
</dbReference>
<dbReference type="InterPro" id="IPR036907">
    <property type="entry name" value="5'-Nucleotdase_C_sf"/>
</dbReference>
<feature type="domain" description="5'-Nucleotidase C-terminal" evidence="2">
    <location>
        <begin position="408"/>
        <end position="539"/>
    </location>
</feature>
<dbReference type="InterPro" id="IPR008334">
    <property type="entry name" value="5'-Nucleotdase_C"/>
</dbReference>
<dbReference type="GO" id="GO:0009166">
    <property type="term" value="P:nucleotide catabolic process"/>
    <property type="evidence" value="ECO:0007669"/>
    <property type="project" value="InterPro"/>
</dbReference>
<dbReference type="Pfam" id="PF02872">
    <property type="entry name" value="5_nucleotid_C"/>
    <property type="match status" value="1"/>
</dbReference>
<dbReference type="InterPro" id="IPR006311">
    <property type="entry name" value="TAT_signal"/>
</dbReference>
<dbReference type="PANTHER" id="PTHR11575">
    <property type="entry name" value="5'-NUCLEOTIDASE-RELATED"/>
    <property type="match status" value="1"/>
</dbReference>
<dbReference type="GO" id="GO:0016787">
    <property type="term" value="F:hydrolase activity"/>
    <property type="evidence" value="ECO:0007669"/>
    <property type="project" value="UniProtKB-KW"/>
</dbReference>
<dbReference type="PROSITE" id="PS51318">
    <property type="entry name" value="TAT"/>
    <property type="match status" value="1"/>
</dbReference>
<dbReference type="GO" id="GO:0030288">
    <property type="term" value="C:outer membrane-bounded periplasmic space"/>
    <property type="evidence" value="ECO:0007669"/>
    <property type="project" value="TreeGrafter"/>
</dbReference>
<keyword evidence="4" id="KW-1185">Reference proteome</keyword>
<protein>
    <submittedName>
        <fullName evidence="3">Sulfur oxidation protein SoxB</fullName>
    </submittedName>
</protein>
<accession>A0A2K8KWE9</accession>
<dbReference type="Proteomes" id="UP000229757">
    <property type="component" value="Chromosome"/>
</dbReference>
<dbReference type="SUPFAM" id="SSF55816">
    <property type="entry name" value="5'-nucleotidase (syn. UDP-sugar hydrolase), C-terminal domain"/>
    <property type="match status" value="1"/>
</dbReference>
<dbReference type="NCBIfam" id="TIGR04486">
    <property type="entry name" value="thiosulf_SoxB"/>
    <property type="match status" value="1"/>
</dbReference>
<evidence type="ECO:0000259" key="2">
    <source>
        <dbReference type="Pfam" id="PF02872"/>
    </source>
</evidence>
<dbReference type="InterPro" id="IPR006179">
    <property type="entry name" value="5_nucleotidase/apyrase"/>
</dbReference>
<dbReference type="CDD" id="cd07411">
    <property type="entry name" value="MPP_SoxB_N"/>
    <property type="match status" value="1"/>
</dbReference>
<keyword evidence="1" id="KW-0547">Nucleotide-binding</keyword>
<evidence type="ECO:0000313" key="3">
    <source>
        <dbReference type="EMBL" id="ATX77454.1"/>
    </source>
</evidence>
<dbReference type="SUPFAM" id="SSF56300">
    <property type="entry name" value="Metallo-dependent phosphatases"/>
    <property type="match status" value="1"/>
</dbReference>
<dbReference type="GO" id="GO:0000166">
    <property type="term" value="F:nucleotide binding"/>
    <property type="evidence" value="ECO:0007669"/>
    <property type="project" value="UniProtKB-KW"/>
</dbReference>
<evidence type="ECO:0000256" key="1">
    <source>
        <dbReference type="RuleBase" id="RU362119"/>
    </source>
</evidence>
<proteinExistence type="inferred from homology"/>
<comment type="similarity">
    <text evidence="1">Belongs to the 5'-nucleotidase family.</text>
</comment>
<dbReference type="InterPro" id="IPR041829">
    <property type="entry name" value="SoxB_N"/>
</dbReference>
<name>A0A2K8KWE9_9GAMM</name>
<dbReference type="Gene3D" id="6.10.140.570">
    <property type="match status" value="1"/>
</dbReference>
<dbReference type="PRINTS" id="PR01607">
    <property type="entry name" value="APYRASEFAMLY"/>
</dbReference>
<dbReference type="Gene3D" id="3.90.780.10">
    <property type="entry name" value="5'-Nucleotidase, C-terminal domain"/>
    <property type="match status" value="1"/>
</dbReference>
<dbReference type="InterPro" id="IPR029052">
    <property type="entry name" value="Metallo-depent_PP-like"/>
</dbReference>
<keyword evidence="1" id="KW-0378">Hydrolase</keyword>
<dbReference type="KEGG" id="rfo:REIFOR_02323"/>
<dbReference type="EMBL" id="CP011797">
    <property type="protein sequence ID" value="ATX77454.1"/>
    <property type="molecule type" value="Genomic_DNA"/>
</dbReference>
<dbReference type="OrthoDB" id="9803927at2"/>